<evidence type="ECO:0000313" key="1">
    <source>
        <dbReference type="EMBL" id="KAH8494712.1"/>
    </source>
</evidence>
<dbReference type="PANTHER" id="PTHR33736">
    <property type="entry name" value="F-BOX PROTEIN-RELATED"/>
    <property type="match status" value="1"/>
</dbReference>
<dbReference type="PANTHER" id="PTHR33736:SF15">
    <property type="entry name" value="F-BOX DOMAIN-CONTAINING PROTEIN"/>
    <property type="match status" value="1"/>
</dbReference>
<keyword evidence="2" id="KW-1185">Reference proteome</keyword>
<sequence length="267" mass="30982">MIADEREKLFLNCPFKLGVLGVKDEDSDERLASPLSPLNGARKSREDHCKKLIEDLKLSRILVDKKTGKAVNLLNGFLSQKQARCMVITRFKMTEREEGLQWREISMRIEKMEDVHVNVWSSLMILNRAFYNQPSTNQFKAEEGFRKYEEQKREIIKRRESREALADRFYTFIEITVFVTVYRSLRILNDSASHSTDMVMAQVWAEVHLDTSFADEIARFESVMNYPFKLEFLDLKDDNNNVQILASLLSLNETGKPGDLSNEEISG</sequence>
<organism evidence="1 2">
    <name type="scientific">Populus deltoides</name>
    <name type="common">Eastern poplar</name>
    <name type="synonym">Eastern cottonwood</name>
    <dbReference type="NCBI Taxonomy" id="3696"/>
    <lineage>
        <taxon>Eukaryota</taxon>
        <taxon>Viridiplantae</taxon>
        <taxon>Streptophyta</taxon>
        <taxon>Embryophyta</taxon>
        <taxon>Tracheophyta</taxon>
        <taxon>Spermatophyta</taxon>
        <taxon>Magnoliopsida</taxon>
        <taxon>eudicotyledons</taxon>
        <taxon>Gunneridae</taxon>
        <taxon>Pentapetalae</taxon>
        <taxon>rosids</taxon>
        <taxon>fabids</taxon>
        <taxon>Malpighiales</taxon>
        <taxon>Salicaceae</taxon>
        <taxon>Saliceae</taxon>
        <taxon>Populus</taxon>
    </lineage>
</organism>
<dbReference type="InterPro" id="IPR045283">
    <property type="entry name" value="AT3G44326-like"/>
</dbReference>
<comment type="caution">
    <text evidence="1">The sequence shown here is derived from an EMBL/GenBank/DDBJ whole genome shotgun (WGS) entry which is preliminary data.</text>
</comment>
<proteinExistence type="predicted"/>
<reference evidence="1" key="1">
    <citation type="journal article" date="2021" name="J. Hered.">
        <title>Genome Assembly of Salicaceae Populus deltoides (Eastern Cottonwood) I-69 Based on Nanopore Sequencing and Hi-C Technologies.</title>
        <authorList>
            <person name="Bai S."/>
            <person name="Wu H."/>
            <person name="Zhang J."/>
            <person name="Pan Z."/>
            <person name="Zhao W."/>
            <person name="Li Z."/>
            <person name="Tong C."/>
        </authorList>
    </citation>
    <scope>NUCLEOTIDE SEQUENCE</scope>
    <source>
        <tissue evidence="1">Leaf</tissue>
    </source>
</reference>
<dbReference type="Proteomes" id="UP000807159">
    <property type="component" value="Chromosome 11"/>
</dbReference>
<accession>A0A8T2XPE9</accession>
<gene>
    <name evidence="1" type="ORF">H0E87_021201</name>
</gene>
<dbReference type="EMBL" id="JACEGQ020000011">
    <property type="protein sequence ID" value="KAH8494712.1"/>
    <property type="molecule type" value="Genomic_DNA"/>
</dbReference>
<protein>
    <submittedName>
        <fullName evidence="1">Uncharacterized protein</fullName>
    </submittedName>
</protein>
<name>A0A8T2XPE9_POPDE</name>
<evidence type="ECO:0000313" key="2">
    <source>
        <dbReference type="Proteomes" id="UP000807159"/>
    </source>
</evidence>
<dbReference type="AlphaFoldDB" id="A0A8T2XPE9"/>